<dbReference type="KEGG" id="chyd:H4K34_11425"/>
<sequence length="89" mass="10199">MNAIQRMAIKSLLPLLGDGMTVAFDAFESVDLKEGEDRVMMWFWPENKTRKILVMPVTVNAKGEYLRNLWDEPKTVENALSELLKDADL</sequence>
<protein>
    <submittedName>
        <fullName evidence="2">Uncharacterized protein</fullName>
    </submittedName>
</protein>
<dbReference type="RefSeq" id="WP_210757515.1">
    <property type="nucleotide sequence ID" value="NZ_CP060139.1"/>
</dbReference>
<name>A0A7H0VB91_9FLAO</name>
<keyword evidence="3" id="KW-1185">Reference proteome</keyword>
<dbReference type="KEGG" id="chyd:H4K34_11210"/>
<dbReference type="AlphaFoldDB" id="A0A7H0VB91"/>
<dbReference type="EMBL" id="CP060139">
    <property type="protein sequence ID" value="QNR22946.1"/>
    <property type="molecule type" value="Genomic_DNA"/>
</dbReference>
<dbReference type="EMBL" id="CP060139">
    <property type="protein sequence ID" value="QNR22989.1"/>
    <property type="molecule type" value="Genomic_DNA"/>
</dbReference>
<proteinExistence type="predicted"/>
<gene>
    <name evidence="1" type="ORF">H4K34_11210</name>
    <name evidence="2" type="ORF">H4K34_11425</name>
</gene>
<reference evidence="2 3" key="1">
    <citation type="submission" date="2020-08" db="EMBL/GenBank/DDBJ databases">
        <title>Croceimicrobium hydrocarbonivorans gen. nov., sp. nov., a novel marine bacterium isolated from a bacterial consortium that degrades polyethylene terephthalate.</title>
        <authorList>
            <person name="Liu R."/>
        </authorList>
    </citation>
    <scope>NUCLEOTIDE SEQUENCE [LARGE SCALE GENOMIC DNA]</scope>
    <source>
        <strain evidence="2 3">A20-9</strain>
    </source>
</reference>
<evidence type="ECO:0000313" key="2">
    <source>
        <dbReference type="EMBL" id="QNR22989.1"/>
    </source>
</evidence>
<organism evidence="2 3">
    <name type="scientific">Croceimicrobium hydrocarbonivorans</name>
    <dbReference type="NCBI Taxonomy" id="2761580"/>
    <lineage>
        <taxon>Bacteria</taxon>
        <taxon>Pseudomonadati</taxon>
        <taxon>Bacteroidota</taxon>
        <taxon>Flavobacteriia</taxon>
        <taxon>Flavobacteriales</taxon>
        <taxon>Owenweeksiaceae</taxon>
        <taxon>Croceimicrobium</taxon>
    </lineage>
</organism>
<accession>A0A7H0VB91</accession>
<dbReference type="Proteomes" id="UP000516305">
    <property type="component" value="Chromosome"/>
</dbReference>
<evidence type="ECO:0000313" key="1">
    <source>
        <dbReference type="EMBL" id="QNR22946.1"/>
    </source>
</evidence>
<evidence type="ECO:0000313" key="3">
    <source>
        <dbReference type="Proteomes" id="UP000516305"/>
    </source>
</evidence>